<dbReference type="AlphaFoldDB" id="A0A3G6J2P4"/>
<sequence length="313" mass="34875">MKTPRTSPSKMHAILQTRELILANEEEIPNLDIPPGLTLIHCNPLLDAATLAMTLGGRLASKSGEILVRSGHKRASSKKIIQQSVALAGVPEVDSLEPRVPIRSLVREQVVWTSRWWQQVPKKLSQIERFQRAAELMDFQLSDESAKTTTVAALNPLEAFKLRIVLALVARPEATLLVVNDIDSVRNVHLRRELLQHLRSLSDRTAVAVLSTNALDREICHSYIDLDGHAPELPPATPQPAIGARAEQQVDEGRELRRQARPSFQKPLLDYRTTRPPRARGTGEFQKPKPQIVPPPRQHTPPPFPPNTDGPRA</sequence>
<dbReference type="EMBL" id="CP033897">
    <property type="protein sequence ID" value="AZA10670.1"/>
    <property type="molecule type" value="Genomic_DNA"/>
</dbReference>
<feature type="compositionally biased region" description="Low complexity" evidence="1">
    <location>
        <begin position="274"/>
        <end position="283"/>
    </location>
</feature>
<proteinExistence type="predicted"/>
<feature type="region of interest" description="Disordered" evidence="1">
    <location>
        <begin position="228"/>
        <end position="313"/>
    </location>
</feature>
<name>A0A3G6J2P4_9CORY</name>
<protein>
    <recommendedName>
        <fullName evidence="4">ABC transporter domain-containing protein</fullName>
    </recommendedName>
</protein>
<dbReference type="KEGG" id="cgk:CGERO_01680"/>
<evidence type="ECO:0000313" key="3">
    <source>
        <dbReference type="Proteomes" id="UP000271587"/>
    </source>
</evidence>
<dbReference type="Proteomes" id="UP000271587">
    <property type="component" value="Chromosome"/>
</dbReference>
<feature type="compositionally biased region" description="Pro residues" evidence="1">
    <location>
        <begin position="291"/>
        <end position="313"/>
    </location>
</feature>
<organism evidence="2 3">
    <name type="scientific">Corynebacterium gerontici</name>
    <dbReference type="NCBI Taxonomy" id="2079234"/>
    <lineage>
        <taxon>Bacteria</taxon>
        <taxon>Bacillati</taxon>
        <taxon>Actinomycetota</taxon>
        <taxon>Actinomycetes</taxon>
        <taxon>Mycobacteriales</taxon>
        <taxon>Corynebacteriaceae</taxon>
        <taxon>Corynebacterium</taxon>
    </lineage>
</organism>
<evidence type="ECO:0008006" key="4">
    <source>
        <dbReference type="Google" id="ProtNLM"/>
    </source>
</evidence>
<evidence type="ECO:0000313" key="2">
    <source>
        <dbReference type="EMBL" id="AZA10670.1"/>
    </source>
</evidence>
<evidence type="ECO:0000256" key="1">
    <source>
        <dbReference type="SAM" id="MobiDB-lite"/>
    </source>
</evidence>
<gene>
    <name evidence="2" type="ORF">CGERO_01680</name>
</gene>
<dbReference type="Gene3D" id="3.40.50.300">
    <property type="entry name" value="P-loop containing nucleotide triphosphate hydrolases"/>
    <property type="match status" value="1"/>
</dbReference>
<keyword evidence="3" id="KW-1185">Reference proteome</keyword>
<dbReference type="InterPro" id="IPR027417">
    <property type="entry name" value="P-loop_NTPase"/>
</dbReference>
<accession>A0A3G6J2P4</accession>
<reference evidence="2 3" key="1">
    <citation type="submission" date="2018-11" db="EMBL/GenBank/DDBJ databases">
        <authorList>
            <person name="Kleinhagauer T."/>
            <person name="Glaeser S.P."/>
            <person name="Spergser J."/>
            <person name="Ruckert C."/>
            <person name="Kaempfer P."/>
            <person name="Busse H.-J."/>
        </authorList>
    </citation>
    <scope>NUCLEOTIDE SEQUENCE [LARGE SCALE GENOMIC DNA]</scope>
    <source>
        <strain evidence="2 3">W8</strain>
    </source>
</reference>